<proteinExistence type="predicted"/>
<dbReference type="PANTHER" id="PTHR10015:SF206">
    <property type="entry name" value="HSF-TYPE DNA-BINDING DOMAIN-CONTAINING PROTEIN"/>
    <property type="match status" value="1"/>
</dbReference>
<name>A0A1E7FJ88_9STRA</name>
<dbReference type="PANTHER" id="PTHR10015">
    <property type="entry name" value="HEAT SHOCK TRANSCRIPTION FACTOR"/>
    <property type="match status" value="1"/>
</dbReference>
<evidence type="ECO:0000259" key="4">
    <source>
        <dbReference type="Pfam" id="PF00447"/>
    </source>
</evidence>
<dbReference type="InterPro" id="IPR036390">
    <property type="entry name" value="WH_DNA-bd_sf"/>
</dbReference>
<dbReference type="Proteomes" id="UP000095751">
    <property type="component" value="Unassembled WGS sequence"/>
</dbReference>
<feature type="domain" description="HSF-type DNA-binding" evidence="4">
    <location>
        <begin position="5"/>
        <end position="94"/>
    </location>
</feature>
<dbReference type="GO" id="GO:0043565">
    <property type="term" value="F:sequence-specific DNA binding"/>
    <property type="evidence" value="ECO:0007669"/>
    <property type="project" value="InterPro"/>
</dbReference>
<gene>
    <name evidence="5" type="ORF">FRACYDRAFT_183392</name>
</gene>
<dbReference type="InParanoid" id="A0A1E7FJ88"/>
<keyword evidence="6" id="KW-1185">Reference proteome</keyword>
<dbReference type="KEGG" id="fcy:FRACYDRAFT_183392"/>
<evidence type="ECO:0000256" key="2">
    <source>
        <dbReference type="ARBA" id="ARBA00023125"/>
    </source>
</evidence>
<dbReference type="GO" id="GO:0003700">
    <property type="term" value="F:DNA-binding transcription factor activity"/>
    <property type="evidence" value="ECO:0007669"/>
    <property type="project" value="InterPro"/>
</dbReference>
<reference evidence="5 6" key="1">
    <citation type="submission" date="2016-09" db="EMBL/GenBank/DDBJ databases">
        <title>Extensive genetic diversity and differential bi-allelic expression allows diatom success in the polar Southern Ocean.</title>
        <authorList>
            <consortium name="DOE Joint Genome Institute"/>
            <person name="Mock T."/>
            <person name="Otillar R.P."/>
            <person name="Strauss J."/>
            <person name="Dupont C."/>
            <person name="Frickenhaus S."/>
            <person name="Maumus F."/>
            <person name="Mcmullan M."/>
            <person name="Sanges R."/>
            <person name="Schmutz J."/>
            <person name="Toseland A."/>
            <person name="Valas R."/>
            <person name="Veluchamy A."/>
            <person name="Ward B.J."/>
            <person name="Allen A."/>
            <person name="Barry K."/>
            <person name="Falciatore A."/>
            <person name="Ferrante M."/>
            <person name="Fortunato A.E."/>
            <person name="Gloeckner G."/>
            <person name="Gruber A."/>
            <person name="Hipkin R."/>
            <person name="Janech M."/>
            <person name="Kroth P."/>
            <person name="Leese F."/>
            <person name="Lindquist E."/>
            <person name="Lyon B.R."/>
            <person name="Martin J."/>
            <person name="Mayer C."/>
            <person name="Parker M."/>
            <person name="Quesneville H."/>
            <person name="Raymond J."/>
            <person name="Uhlig C."/>
            <person name="Valentin K.U."/>
            <person name="Worden A.Z."/>
            <person name="Armbrust E.V."/>
            <person name="Bowler C."/>
            <person name="Green B."/>
            <person name="Moulton V."/>
            <person name="Van Oosterhout C."/>
            <person name="Grigoriev I."/>
        </authorList>
    </citation>
    <scope>NUCLEOTIDE SEQUENCE [LARGE SCALE GENOMIC DNA]</scope>
    <source>
        <strain evidence="5 6">CCMP1102</strain>
    </source>
</reference>
<keyword evidence="3" id="KW-0539">Nucleus</keyword>
<dbReference type="Gene3D" id="1.10.10.10">
    <property type="entry name" value="Winged helix-like DNA-binding domain superfamily/Winged helix DNA-binding domain"/>
    <property type="match status" value="1"/>
</dbReference>
<dbReference type="InterPro" id="IPR000232">
    <property type="entry name" value="HSF_DNA-bd"/>
</dbReference>
<dbReference type="GO" id="GO:0005634">
    <property type="term" value="C:nucleus"/>
    <property type="evidence" value="ECO:0007669"/>
    <property type="project" value="UniProtKB-SubCell"/>
</dbReference>
<protein>
    <recommendedName>
        <fullName evidence="4">HSF-type DNA-binding domain-containing protein</fullName>
    </recommendedName>
</protein>
<sequence>MLRISKSEGNDSIVSWLPAPYPHTSSNRFKVHNVSEFVSNILPLFFSNQTKFKSFQRQLNLWGFLRIQNGPEKGAYYHKYFLQDSPDLCRLLTR</sequence>
<evidence type="ECO:0000256" key="1">
    <source>
        <dbReference type="ARBA" id="ARBA00004123"/>
    </source>
</evidence>
<dbReference type="OrthoDB" id="60033at2759"/>
<evidence type="ECO:0000313" key="5">
    <source>
        <dbReference type="EMBL" id="OEU18241.1"/>
    </source>
</evidence>
<feature type="non-terminal residue" evidence="5">
    <location>
        <position position="94"/>
    </location>
</feature>
<evidence type="ECO:0000256" key="3">
    <source>
        <dbReference type="ARBA" id="ARBA00023242"/>
    </source>
</evidence>
<accession>A0A1E7FJ88</accession>
<comment type="subcellular location">
    <subcellularLocation>
        <location evidence="1">Nucleus</location>
    </subcellularLocation>
</comment>
<dbReference type="InterPro" id="IPR036388">
    <property type="entry name" value="WH-like_DNA-bd_sf"/>
</dbReference>
<evidence type="ECO:0000313" key="6">
    <source>
        <dbReference type="Proteomes" id="UP000095751"/>
    </source>
</evidence>
<dbReference type="EMBL" id="KV784356">
    <property type="protein sequence ID" value="OEU18241.1"/>
    <property type="molecule type" value="Genomic_DNA"/>
</dbReference>
<organism evidence="5 6">
    <name type="scientific">Fragilariopsis cylindrus CCMP1102</name>
    <dbReference type="NCBI Taxonomy" id="635003"/>
    <lineage>
        <taxon>Eukaryota</taxon>
        <taxon>Sar</taxon>
        <taxon>Stramenopiles</taxon>
        <taxon>Ochrophyta</taxon>
        <taxon>Bacillariophyta</taxon>
        <taxon>Bacillariophyceae</taxon>
        <taxon>Bacillariophycidae</taxon>
        <taxon>Bacillariales</taxon>
        <taxon>Bacillariaceae</taxon>
        <taxon>Fragilariopsis</taxon>
    </lineage>
</organism>
<dbReference type="AlphaFoldDB" id="A0A1E7FJ88"/>
<dbReference type="Pfam" id="PF00447">
    <property type="entry name" value="HSF_DNA-bind"/>
    <property type="match status" value="1"/>
</dbReference>
<dbReference type="SUPFAM" id="SSF46785">
    <property type="entry name" value="Winged helix' DNA-binding domain"/>
    <property type="match status" value="1"/>
</dbReference>
<keyword evidence="2" id="KW-0238">DNA-binding</keyword>